<feature type="transmembrane region" description="Helical" evidence="1">
    <location>
        <begin position="18"/>
        <end position="36"/>
    </location>
</feature>
<feature type="transmembrane region" description="Helical" evidence="1">
    <location>
        <begin position="91"/>
        <end position="120"/>
    </location>
</feature>
<feature type="transmembrane region" description="Helical" evidence="1">
    <location>
        <begin position="220"/>
        <end position="241"/>
    </location>
</feature>
<evidence type="ECO:0000313" key="2">
    <source>
        <dbReference type="EMBL" id="ALB29921.1"/>
    </source>
</evidence>
<keyword evidence="1" id="KW-0472">Membrane</keyword>
<feature type="transmembrane region" description="Helical" evidence="1">
    <location>
        <begin position="140"/>
        <end position="161"/>
    </location>
</feature>
<feature type="transmembrane region" description="Helical" evidence="1">
    <location>
        <begin position="182"/>
        <end position="200"/>
    </location>
</feature>
<reference evidence="2 3" key="1">
    <citation type="submission" date="2015-08" db="EMBL/GenBank/DDBJ databases">
        <title>Genomic sequence of Lactobacillus heilongjiangensis DSM 28069, isolated from Chinese traditional pickle.</title>
        <authorList>
            <person name="Jiang X."/>
            <person name="Zheng B."/>
            <person name="Cheng H."/>
        </authorList>
    </citation>
    <scope>NUCLEOTIDE SEQUENCE [LARGE SCALE GENOMIC DNA]</scope>
    <source>
        <strain evidence="2 3">DSM 28069</strain>
    </source>
</reference>
<keyword evidence="1" id="KW-1133">Transmembrane helix</keyword>
<dbReference type="STRING" id="1074467.JP39_11450"/>
<dbReference type="Proteomes" id="UP000061546">
    <property type="component" value="Chromosome"/>
</dbReference>
<name>A0A0K2LF43_9LACO</name>
<accession>A0A0K2LF43</accession>
<proteinExistence type="predicted"/>
<gene>
    <name evidence="2" type="ORF">JP39_11450</name>
</gene>
<dbReference type="AlphaFoldDB" id="A0A0K2LF43"/>
<dbReference type="RefSeq" id="WP_041500949.1">
    <property type="nucleotide sequence ID" value="NZ_BJDV01000003.1"/>
</dbReference>
<keyword evidence="3" id="KW-1185">Reference proteome</keyword>
<evidence type="ECO:0000256" key="1">
    <source>
        <dbReference type="SAM" id="Phobius"/>
    </source>
</evidence>
<feature type="transmembrane region" description="Helical" evidence="1">
    <location>
        <begin position="48"/>
        <end position="70"/>
    </location>
</feature>
<protein>
    <submittedName>
        <fullName evidence="2">Uncharacterized protein</fullName>
    </submittedName>
</protein>
<dbReference type="KEGG" id="lhi:JP39_11450"/>
<dbReference type="OrthoDB" id="2315927at2"/>
<keyword evidence="1" id="KW-0812">Transmembrane</keyword>
<evidence type="ECO:0000313" key="3">
    <source>
        <dbReference type="Proteomes" id="UP000061546"/>
    </source>
</evidence>
<organism evidence="2 3">
    <name type="scientific">Companilactobacillus heilongjiangensis</name>
    <dbReference type="NCBI Taxonomy" id="1074467"/>
    <lineage>
        <taxon>Bacteria</taxon>
        <taxon>Bacillati</taxon>
        <taxon>Bacillota</taxon>
        <taxon>Bacilli</taxon>
        <taxon>Lactobacillales</taxon>
        <taxon>Lactobacillaceae</taxon>
        <taxon>Companilactobacillus</taxon>
    </lineage>
</organism>
<dbReference type="EMBL" id="CP012559">
    <property type="protein sequence ID" value="ALB29921.1"/>
    <property type="molecule type" value="Genomic_DNA"/>
</dbReference>
<sequence length="249" mass="27924">MGSLLGVSKDLIWSKFKLINLILLVDVIGVLVLIGMDKMDVHLNSQYPVGLMVMVAAAVCVVSIVLLVRANENVLSSNRYRLVPISDNKLYFSNLLTTCLIYLYFGLIESIIFIGSLYYFMKQDVIHHLIVVSDMRLELLIKDLAVGILAVLLILTGSTLIHLSMDYFGNFLPMKNQGIIPLTFYVLILTLVGANIYWTLTRMSVLGMYRYTGVHNNEFLIVSTIDIVGILISIVVGLYLLKNQAETDR</sequence>